<keyword evidence="2" id="KW-1133">Transmembrane helix</keyword>
<name>A0ABT0YDQ5_9ACTN</name>
<evidence type="ECO:0000313" key="4">
    <source>
        <dbReference type="EMBL" id="MCM4083885.1"/>
    </source>
</evidence>
<feature type="transmembrane region" description="Helical" evidence="2">
    <location>
        <begin position="38"/>
        <end position="58"/>
    </location>
</feature>
<sequence length="154" mass="15941">MDPSARRQAPASQPGPKTTVPADEMSPRRADPGLRRAVLVNWLVLALGGWLMISAFLWGRGTVGGFGAGWSDFLAGAVAAGIAVARITAPLRTVPLGVVTVLLGLWLIAAPYALGYSSGTEAAVATANSRAVGITIALLAMFGMLATKDDRRAR</sequence>
<organism evidence="4 5">
    <name type="scientific">Paractinoplanes hotanensis</name>
    <dbReference type="NCBI Taxonomy" id="2906497"/>
    <lineage>
        <taxon>Bacteria</taxon>
        <taxon>Bacillati</taxon>
        <taxon>Actinomycetota</taxon>
        <taxon>Actinomycetes</taxon>
        <taxon>Micromonosporales</taxon>
        <taxon>Micromonosporaceae</taxon>
        <taxon>Paractinoplanes</taxon>
    </lineage>
</organism>
<proteinExistence type="predicted"/>
<feature type="transmembrane region" description="Helical" evidence="2">
    <location>
        <begin position="127"/>
        <end position="146"/>
    </location>
</feature>
<evidence type="ECO:0000259" key="3">
    <source>
        <dbReference type="Pfam" id="PF03779"/>
    </source>
</evidence>
<reference evidence="4 5" key="1">
    <citation type="submission" date="2022-06" db="EMBL/GenBank/DDBJ databases">
        <title>Actinoplanes abujensis sp. nov., isolated from Nigerian arid soil.</title>
        <authorList>
            <person name="Ding P."/>
        </authorList>
    </citation>
    <scope>NUCLEOTIDE SEQUENCE [LARGE SCALE GENOMIC DNA]</scope>
    <source>
        <strain evidence="5">TRM88002</strain>
    </source>
</reference>
<dbReference type="Pfam" id="PF03779">
    <property type="entry name" value="SPW"/>
    <property type="match status" value="1"/>
</dbReference>
<evidence type="ECO:0000256" key="1">
    <source>
        <dbReference type="SAM" id="MobiDB-lite"/>
    </source>
</evidence>
<feature type="domain" description="SPW repeat-containing integral membrane" evidence="3">
    <location>
        <begin position="40"/>
        <end position="140"/>
    </location>
</feature>
<dbReference type="InterPro" id="IPR005530">
    <property type="entry name" value="SPW"/>
</dbReference>
<feature type="transmembrane region" description="Helical" evidence="2">
    <location>
        <begin position="96"/>
        <end position="115"/>
    </location>
</feature>
<evidence type="ECO:0000256" key="2">
    <source>
        <dbReference type="SAM" id="Phobius"/>
    </source>
</evidence>
<evidence type="ECO:0000313" key="5">
    <source>
        <dbReference type="Proteomes" id="UP001523216"/>
    </source>
</evidence>
<dbReference type="EMBL" id="JAMQOL010000067">
    <property type="protein sequence ID" value="MCM4083885.1"/>
    <property type="molecule type" value="Genomic_DNA"/>
</dbReference>
<accession>A0ABT0YDQ5</accession>
<feature type="region of interest" description="Disordered" evidence="1">
    <location>
        <begin position="1"/>
        <end position="28"/>
    </location>
</feature>
<protein>
    <recommendedName>
        <fullName evidence="3">SPW repeat-containing integral membrane domain-containing protein</fullName>
    </recommendedName>
</protein>
<keyword evidence="2" id="KW-0812">Transmembrane</keyword>
<feature type="transmembrane region" description="Helical" evidence="2">
    <location>
        <begin position="70"/>
        <end position="89"/>
    </location>
</feature>
<comment type="caution">
    <text evidence="4">The sequence shown here is derived from an EMBL/GenBank/DDBJ whole genome shotgun (WGS) entry which is preliminary data.</text>
</comment>
<keyword evidence="5" id="KW-1185">Reference proteome</keyword>
<dbReference type="Proteomes" id="UP001523216">
    <property type="component" value="Unassembled WGS sequence"/>
</dbReference>
<dbReference type="RefSeq" id="WP_251803653.1">
    <property type="nucleotide sequence ID" value="NZ_JAMQOL010000067.1"/>
</dbReference>
<keyword evidence="2" id="KW-0472">Membrane</keyword>
<gene>
    <name evidence="4" type="ORF">LXN57_40700</name>
</gene>